<dbReference type="Proteomes" id="UP001501020">
    <property type="component" value="Unassembled WGS sequence"/>
</dbReference>
<comment type="cofactor">
    <cofactor evidence="1">
        <name>Mg(2+)</name>
        <dbReference type="ChEBI" id="CHEBI:18420"/>
    </cofactor>
</comment>
<organism evidence="4 5">
    <name type="scientific">Actinomadura napierensis</name>
    <dbReference type="NCBI Taxonomy" id="267854"/>
    <lineage>
        <taxon>Bacteria</taxon>
        <taxon>Bacillati</taxon>
        <taxon>Actinomycetota</taxon>
        <taxon>Actinomycetes</taxon>
        <taxon>Streptosporangiales</taxon>
        <taxon>Thermomonosporaceae</taxon>
        <taxon>Actinomadura</taxon>
    </lineage>
</organism>
<evidence type="ECO:0000259" key="3">
    <source>
        <dbReference type="PROSITE" id="PS51462"/>
    </source>
</evidence>
<protein>
    <submittedName>
        <fullName evidence="4">NUDIX domain-containing protein</fullName>
    </submittedName>
</protein>
<comment type="caution">
    <text evidence="4">The sequence shown here is derived from an EMBL/GenBank/DDBJ whole genome shotgun (WGS) entry which is preliminary data.</text>
</comment>
<dbReference type="InterPro" id="IPR000086">
    <property type="entry name" value="NUDIX_hydrolase_dom"/>
</dbReference>
<proteinExistence type="predicted"/>
<dbReference type="Gene3D" id="3.90.79.10">
    <property type="entry name" value="Nucleoside Triphosphate Pyrophosphohydrolase"/>
    <property type="match status" value="1"/>
</dbReference>
<reference evidence="4 5" key="1">
    <citation type="journal article" date="2019" name="Int. J. Syst. Evol. Microbiol.">
        <title>The Global Catalogue of Microorganisms (GCM) 10K type strain sequencing project: providing services to taxonomists for standard genome sequencing and annotation.</title>
        <authorList>
            <consortium name="The Broad Institute Genomics Platform"/>
            <consortium name="The Broad Institute Genome Sequencing Center for Infectious Disease"/>
            <person name="Wu L."/>
            <person name="Ma J."/>
        </authorList>
    </citation>
    <scope>NUCLEOTIDE SEQUENCE [LARGE SCALE GENOMIC DNA]</scope>
    <source>
        <strain evidence="4 5">JCM 13850</strain>
    </source>
</reference>
<evidence type="ECO:0000256" key="2">
    <source>
        <dbReference type="ARBA" id="ARBA00022801"/>
    </source>
</evidence>
<evidence type="ECO:0000313" key="4">
    <source>
        <dbReference type="EMBL" id="GAA2129306.1"/>
    </source>
</evidence>
<dbReference type="PROSITE" id="PS00893">
    <property type="entry name" value="NUDIX_BOX"/>
    <property type="match status" value="1"/>
</dbReference>
<dbReference type="InterPro" id="IPR020084">
    <property type="entry name" value="NUDIX_hydrolase_CS"/>
</dbReference>
<dbReference type="InterPro" id="IPR015797">
    <property type="entry name" value="NUDIX_hydrolase-like_dom_sf"/>
</dbReference>
<keyword evidence="2" id="KW-0378">Hydrolase</keyword>
<keyword evidence="5" id="KW-1185">Reference proteome</keyword>
<gene>
    <name evidence="4" type="ORF">GCM10009727_20660</name>
</gene>
<accession>A0ABN2YN34</accession>
<name>A0ABN2YN34_9ACTN</name>
<evidence type="ECO:0000256" key="1">
    <source>
        <dbReference type="ARBA" id="ARBA00001946"/>
    </source>
</evidence>
<feature type="domain" description="Nudix hydrolase" evidence="3">
    <location>
        <begin position="4"/>
        <end position="125"/>
    </location>
</feature>
<sequence length="142" mass="15469">MPDSRHSVSVAGVVVDDRGRALLIQRRDNGRWEAPGGVLEQDEDIITGLCREVQEETGLDVTPTALTGVYKNMTRGIVALVFRCKAEAGSLRESDETSAFRWVTADEVAELADEAFAIRVQDALTMSSTVPIRQHDGVDILG</sequence>
<dbReference type="EMBL" id="BAAAMR010000013">
    <property type="protein sequence ID" value="GAA2129306.1"/>
    <property type="molecule type" value="Genomic_DNA"/>
</dbReference>
<dbReference type="PANTHER" id="PTHR43046">
    <property type="entry name" value="GDP-MANNOSE MANNOSYL HYDROLASE"/>
    <property type="match status" value="1"/>
</dbReference>
<dbReference type="PANTHER" id="PTHR43046:SF14">
    <property type="entry name" value="MUTT_NUDIX FAMILY PROTEIN"/>
    <property type="match status" value="1"/>
</dbReference>
<dbReference type="PROSITE" id="PS51462">
    <property type="entry name" value="NUDIX"/>
    <property type="match status" value="1"/>
</dbReference>
<dbReference type="Pfam" id="PF00293">
    <property type="entry name" value="NUDIX"/>
    <property type="match status" value="1"/>
</dbReference>
<evidence type="ECO:0000313" key="5">
    <source>
        <dbReference type="Proteomes" id="UP001501020"/>
    </source>
</evidence>
<dbReference type="RefSeq" id="WP_344264071.1">
    <property type="nucleotide sequence ID" value="NZ_BAAAMR010000013.1"/>
</dbReference>
<dbReference type="SUPFAM" id="SSF55811">
    <property type="entry name" value="Nudix"/>
    <property type="match status" value="1"/>
</dbReference>